<comment type="caution">
    <text evidence="1">The sequence shown here is derived from an EMBL/GenBank/DDBJ whole genome shotgun (WGS) entry which is preliminary data.</text>
</comment>
<name>A0A3M7RRL2_BRAPC</name>
<dbReference type="AlphaFoldDB" id="A0A3M7RRL2"/>
<dbReference type="EMBL" id="REGN01002832">
    <property type="protein sequence ID" value="RNA25938.1"/>
    <property type="molecule type" value="Genomic_DNA"/>
</dbReference>
<sequence>MATTMPTITKLEEFLSFSGTLIRSKSLNLLCLLTHVPPFWPTSIICWDTISMGTESICAKTAPDAPPTKAVRSYCQKAFIFDDCFQGVKGSGVQRAPGLNLETCAD</sequence>
<protein>
    <submittedName>
        <fullName evidence="1">Uncharacterized protein</fullName>
    </submittedName>
</protein>
<reference evidence="1 2" key="1">
    <citation type="journal article" date="2018" name="Sci. Rep.">
        <title>Genomic signatures of local adaptation to the degree of environmental predictability in rotifers.</title>
        <authorList>
            <person name="Franch-Gras L."/>
            <person name="Hahn C."/>
            <person name="Garcia-Roger E.M."/>
            <person name="Carmona M.J."/>
            <person name="Serra M."/>
            <person name="Gomez A."/>
        </authorList>
    </citation>
    <scope>NUCLEOTIDE SEQUENCE [LARGE SCALE GENOMIC DNA]</scope>
    <source>
        <strain evidence="1">HYR1</strain>
    </source>
</reference>
<dbReference type="Proteomes" id="UP000276133">
    <property type="component" value="Unassembled WGS sequence"/>
</dbReference>
<accession>A0A3M7RRL2</accession>
<evidence type="ECO:0000313" key="1">
    <source>
        <dbReference type="EMBL" id="RNA25938.1"/>
    </source>
</evidence>
<proteinExistence type="predicted"/>
<gene>
    <name evidence="1" type="ORF">BpHYR1_037847</name>
</gene>
<organism evidence="1 2">
    <name type="scientific">Brachionus plicatilis</name>
    <name type="common">Marine rotifer</name>
    <name type="synonym">Brachionus muelleri</name>
    <dbReference type="NCBI Taxonomy" id="10195"/>
    <lineage>
        <taxon>Eukaryota</taxon>
        <taxon>Metazoa</taxon>
        <taxon>Spiralia</taxon>
        <taxon>Gnathifera</taxon>
        <taxon>Rotifera</taxon>
        <taxon>Eurotatoria</taxon>
        <taxon>Monogononta</taxon>
        <taxon>Pseudotrocha</taxon>
        <taxon>Ploima</taxon>
        <taxon>Brachionidae</taxon>
        <taxon>Brachionus</taxon>
    </lineage>
</organism>
<evidence type="ECO:0000313" key="2">
    <source>
        <dbReference type="Proteomes" id="UP000276133"/>
    </source>
</evidence>
<keyword evidence="2" id="KW-1185">Reference proteome</keyword>